<name>A0ABU2XY84_9ACTN</name>
<evidence type="ECO:0000313" key="3">
    <source>
        <dbReference type="Proteomes" id="UP001180754"/>
    </source>
</evidence>
<sequence>MFRSSGTYRHRAVTLAAVAAISAGLLAGCANDSDDETGSSGGGKGGNKGGTTITVGTFGVFGYKQAGLYDEYMKLHPDINIEETSIERNENYYPQLLTHLGAGSGLADIQAIEIANITEIKTTQADKFVDLSKAPGVKKDNWLSWKWAQGTTEDGKTIGLGTDIGPMAICYRKDLFQQAGLPTDRTEVAKLWAGDWNKYIETGKKYMKKAPGDTTFVDSAGGVYNAVISSNAKRYYDESGKVIYKDSPAVKEAWELATTASQDKLTAKLQQFQKSWDQAFSNGKFATVSCPPWMLGHIKEKAGDKAKDQWDVAAAPRPGNWGGSFIGVPKASKHQEEAIKLAAWLTAPEQQAKVFEKQASWPSSQAAYSLPQVGDAKHPYFGNAPIGKIFAEAAKGIPTQVLGPKDQIIGSNIADIGLLQVDQQGKSPKDAWKAATKTIDNALDQ</sequence>
<comment type="caution">
    <text evidence="2">The sequence shown here is derived from an EMBL/GenBank/DDBJ whole genome shotgun (WGS) entry which is preliminary data.</text>
</comment>
<dbReference type="Pfam" id="PF13416">
    <property type="entry name" value="SBP_bac_8"/>
    <property type="match status" value="1"/>
</dbReference>
<organism evidence="2 3">
    <name type="scientific">Streptomyces lonegramiae</name>
    <dbReference type="NCBI Taxonomy" id="3075524"/>
    <lineage>
        <taxon>Bacteria</taxon>
        <taxon>Bacillati</taxon>
        <taxon>Actinomycetota</taxon>
        <taxon>Actinomycetes</taxon>
        <taxon>Kitasatosporales</taxon>
        <taxon>Streptomycetaceae</taxon>
        <taxon>Streptomyces</taxon>
    </lineage>
</organism>
<keyword evidence="3" id="KW-1185">Reference proteome</keyword>
<proteinExistence type="predicted"/>
<dbReference type="Gene3D" id="3.40.190.10">
    <property type="entry name" value="Periplasmic binding protein-like II"/>
    <property type="match status" value="1"/>
</dbReference>
<accession>A0ABU2XY84</accession>
<dbReference type="EMBL" id="JAVRFD010000038">
    <property type="protein sequence ID" value="MDT0549823.1"/>
    <property type="molecule type" value="Genomic_DNA"/>
</dbReference>
<feature type="signal peptide" evidence="1">
    <location>
        <begin position="1"/>
        <end position="27"/>
    </location>
</feature>
<dbReference type="PANTHER" id="PTHR43649:SF32">
    <property type="entry name" value="SUGAR BINDING SECRETED PROTEIN"/>
    <property type="match status" value="1"/>
</dbReference>
<evidence type="ECO:0000256" key="1">
    <source>
        <dbReference type="SAM" id="SignalP"/>
    </source>
</evidence>
<dbReference type="SUPFAM" id="SSF53850">
    <property type="entry name" value="Periplasmic binding protein-like II"/>
    <property type="match status" value="1"/>
</dbReference>
<gene>
    <name evidence="2" type="ORF">RND15_45340</name>
</gene>
<feature type="chain" id="PRO_5046746321" evidence="1">
    <location>
        <begin position="28"/>
        <end position="445"/>
    </location>
</feature>
<reference evidence="2" key="1">
    <citation type="submission" date="2024-05" db="EMBL/GenBank/DDBJ databases">
        <title>30 novel species of actinomycetes from the DSMZ collection.</title>
        <authorList>
            <person name="Nouioui I."/>
        </authorList>
    </citation>
    <scope>NUCLEOTIDE SEQUENCE</scope>
    <source>
        <strain evidence="2">DSM 41529</strain>
    </source>
</reference>
<dbReference type="InterPro" id="IPR050490">
    <property type="entry name" value="Bact_solute-bd_prot1"/>
</dbReference>
<dbReference type="PANTHER" id="PTHR43649">
    <property type="entry name" value="ARABINOSE-BINDING PROTEIN-RELATED"/>
    <property type="match status" value="1"/>
</dbReference>
<dbReference type="PROSITE" id="PS51257">
    <property type="entry name" value="PROKAR_LIPOPROTEIN"/>
    <property type="match status" value="1"/>
</dbReference>
<protein>
    <submittedName>
        <fullName evidence="2">Extracellular solute-binding protein</fullName>
    </submittedName>
</protein>
<dbReference type="InterPro" id="IPR006059">
    <property type="entry name" value="SBP"/>
</dbReference>
<keyword evidence="1" id="KW-0732">Signal</keyword>
<dbReference type="RefSeq" id="WP_311730399.1">
    <property type="nucleotide sequence ID" value="NZ_JAVRFD010000038.1"/>
</dbReference>
<evidence type="ECO:0000313" key="2">
    <source>
        <dbReference type="EMBL" id="MDT0549823.1"/>
    </source>
</evidence>
<dbReference type="Proteomes" id="UP001180754">
    <property type="component" value="Unassembled WGS sequence"/>
</dbReference>